<name>A0A8T0HSV3_CERPU</name>
<proteinExistence type="predicted"/>
<comment type="caution">
    <text evidence="1">The sequence shown here is derived from an EMBL/GenBank/DDBJ whole genome shotgun (WGS) entry which is preliminary data.</text>
</comment>
<keyword evidence="2" id="KW-1185">Reference proteome</keyword>
<dbReference type="EMBL" id="CM026426">
    <property type="protein sequence ID" value="KAG0573916.1"/>
    <property type="molecule type" value="Genomic_DNA"/>
</dbReference>
<dbReference type="AlphaFoldDB" id="A0A8T0HSV3"/>
<evidence type="ECO:0000313" key="2">
    <source>
        <dbReference type="Proteomes" id="UP000822688"/>
    </source>
</evidence>
<protein>
    <submittedName>
        <fullName evidence="1">Uncharacterized protein</fullName>
    </submittedName>
</protein>
<gene>
    <name evidence="1" type="ORF">KC19_VG221300</name>
</gene>
<sequence>MNLSESKGEWKLEAHVGREYVINKTSRLVINGHGRCPCSATKDRAPLVPQDLLTGNCVSSQANLRRADVEMEGRMSGAGYVTVNGFDQKPRTASVVKIPKVEVRAGLIDPLGSGRTPPKRNLATLQAAARPKRPAAPKRGQVKAAIAQSVIQTLSSIVQGARNVALRRSFSWHS</sequence>
<accession>A0A8T0HSV3</accession>
<dbReference type="Proteomes" id="UP000822688">
    <property type="component" value="Chromosome V"/>
</dbReference>
<reference evidence="1" key="1">
    <citation type="submission" date="2020-06" db="EMBL/GenBank/DDBJ databases">
        <title>WGS assembly of Ceratodon purpureus strain R40.</title>
        <authorList>
            <person name="Carey S.B."/>
            <person name="Jenkins J."/>
            <person name="Shu S."/>
            <person name="Lovell J.T."/>
            <person name="Sreedasyam A."/>
            <person name="Maumus F."/>
            <person name="Tiley G.P."/>
            <person name="Fernandez-Pozo N."/>
            <person name="Barry K."/>
            <person name="Chen C."/>
            <person name="Wang M."/>
            <person name="Lipzen A."/>
            <person name="Daum C."/>
            <person name="Saski C.A."/>
            <person name="Payton A.C."/>
            <person name="Mcbreen J.C."/>
            <person name="Conrad R.E."/>
            <person name="Kollar L.M."/>
            <person name="Olsson S."/>
            <person name="Huttunen S."/>
            <person name="Landis J.B."/>
            <person name="Wickett N.J."/>
            <person name="Johnson M.G."/>
            <person name="Rensing S.A."/>
            <person name="Grimwood J."/>
            <person name="Schmutz J."/>
            <person name="Mcdaniel S.F."/>
        </authorList>
    </citation>
    <scope>NUCLEOTIDE SEQUENCE</scope>
    <source>
        <strain evidence="1">R40</strain>
    </source>
</reference>
<evidence type="ECO:0000313" key="1">
    <source>
        <dbReference type="EMBL" id="KAG0573916.1"/>
    </source>
</evidence>
<organism evidence="1 2">
    <name type="scientific">Ceratodon purpureus</name>
    <name type="common">Fire moss</name>
    <name type="synonym">Dicranum purpureum</name>
    <dbReference type="NCBI Taxonomy" id="3225"/>
    <lineage>
        <taxon>Eukaryota</taxon>
        <taxon>Viridiplantae</taxon>
        <taxon>Streptophyta</taxon>
        <taxon>Embryophyta</taxon>
        <taxon>Bryophyta</taxon>
        <taxon>Bryophytina</taxon>
        <taxon>Bryopsida</taxon>
        <taxon>Dicranidae</taxon>
        <taxon>Pseudoditrichales</taxon>
        <taxon>Ditrichaceae</taxon>
        <taxon>Ceratodon</taxon>
    </lineage>
</organism>